<reference evidence="2 3" key="1">
    <citation type="submission" date="2022-09" db="EMBL/GenBank/DDBJ databases">
        <authorList>
            <person name="Han X.L."/>
            <person name="Wang Q."/>
            <person name="Lu T."/>
        </authorList>
    </citation>
    <scope>NUCLEOTIDE SEQUENCE [LARGE SCALE GENOMIC DNA]</scope>
    <source>
        <strain evidence="2 3">WQ 127069</strain>
    </source>
</reference>
<dbReference type="InterPro" id="IPR030678">
    <property type="entry name" value="Peptide/Ni-bd"/>
</dbReference>
<protein>
    <submittedName>
        <fullName evidence="2">ABC transporter substrate-binding protein</fullName>
    </submittedName>
</protein>
<comment type="caution">
    <text evidence="2">The sequence shown here is derived from an EMBL/GenBank/DDBJ whole genome shotgun (WGS) entry which is preliminary data.</text>
</comment>
<gene>
    <name evidence="2" type="ORF">OB236_26380</name>
</gene>
<dbReference type="Gene3D" id="3.40.190.10">
    <property type="entry name" value="Periplasmic binding protein-like II"/>
    <property type="match status" value="1"/>
</dbReference>
<dbReference type="Proteomes" id="UP001652445">
    <property type="component" value="Unassembled WGS sequence"/>
</dbReference>
<dbReference type="EMBL" id="JAOQIO010000094">
    <property type="protein sequence ID" value="MCU6795646.1"/>
    <property type="molecule type" value="Genomic_DNA"/>
</dbReference>
<keyword evidence="3" id="KW-1185">Reference proteome</keyword>
<dbReference type="Pfam" id="PF00496">
    <property type="entry name" value="SBP_bac_5"/>
    <property type="match status" value="1"/>
</dbReference>
<dbReference type="PANTHER" id="PTHR30290">
    <property type="entry name" value="PERIPLASMIC BINDING COMPONENT OF ABC TRANSPORTER"/>
    <property type="match status" value="1"/>
</dbReference>
<dbReference type="InterPro" id="IPR039424">
    <property type="entry name" value="SBP_5"/>
</dbReference>
<name>A0ABT2ULW2_9BACL</name>
<proteinExistence type="predicted"/>
<dbReference type="InterPro" id="IPR000914">
    <property type="entry name" value="SBP_5_dom"/>
</dbReference>
<dbReference type="PANTHER" id="PTHR30290:SF83">
    <property type="entry name" value="ABC TRANSPORTER SUBSTRATE-BINDING PROTEIN"/>
    <property type="match status" value="1"/>
</dbReference>
<accession>A0ABT2ULW2</accession>
<evidence type="ECO:0000259" key="1">
    <source>
        <dbReference type="Pfam" id="PF00496"/>
    </source>
</evidence>
<dbReference type="PIRSF" id="PIRSF002741">
    <property type="entry name" value="MppA"/>
    <property type="match status" value="1"/>
</dbReference>
<feature type="domain" description="Solute-binding protein family 5" evidence="1">
    <location>
        <begin position="81"/>
        <end position="425"/>
    </location>
</feature>
<dbReference type="SUPFAM" id="SSF53850">
    <property type="entry name" value="Periplasmic binding protein-like II"/>
    <property type="match status" value="1"/>
</dbReference>
<evidence type="ECO:0000313" key="3">
    <source>
        <dbReference type="Proteomes" id="UP001652445"/>
    </source>
</evidence>
<evidence type="ECO:0000313" key="2">
    <source>
        <dbReference type="EMBL" id="MCU6795646.1"/>
    </source>
</evidence>
<organism evidence="2 3">
    <name type="scientific">Paenibacillus baimaensis</name>
    <dbReference type="NCBI Taxonomy" id="2982185"/>
    <lineage>
        <taxon>Bacteria</taxon>
        <taxon>Bacillati</taxon>
        <taxon>Bacillota</taxon>
        <taxon>Bacilli</taxon>
        <taxon>Bacillales</taxon>
        <taxon>Paenibacillaceae</taxon>
        <taxon>Paenibacillus</taxon>
    </lineage>
</organism>
<dbReference type="Gene3D" id="3.10.105.10">
    <property type="entry name" value="Dipeptide-binding Protein, Domain 3"/>
    <property type="match status" value="1"/>
</dbReference>
<dbReference type="RefSeq" id="WP_262686591.1">
    <property type="nucleotide sequence ID" value="NZ_JAOQIO010000094.1"/>
</dbReference>
<sequence length="517" mass="56952">MKKLLSIIVLSALITVMGCNDNKAATATSTNEANQPKKQELVVAGQEIAASLDPVKPLTSSYLRNIGAGEALFKVTANGGVEPSLAESAAEIDPTTWEIKLRPKARFWSGKAIDASAVIASLERSRSLDLQAKPFLDELIFTKTDDYTIRVKTKRSHLQVPLNLSYYQTIIHNADAKHDAVDTMDLSGMYKVVEFIPKQKMVLETSGNYWGKSPIIPKIVYEEISDEQTRVLSALSGHSQVVLNIPTTSMSQFKGNKEVKLSATPAANTQTIYLNLSKPQLKDVRVRQALSWALDRNELVVLAAEGQSIPITTWLSSNPAFEKARDTVYTKFDPDKAAQLLEEAGWKKGPDGIRTKDGNLLTLRLMTWGGDKALGEALQNQWTRIGVKAEVQHGDYSLIQTARKSGDWDASIEAWNTFGDELTLLTGQYAPGGSANFGGYNDEETNTWLAQLGEASDTAARHELALKINERVAQQAPVISLFPRPQITAVRQTLYGFEDHFRQFENVVNANLSLNSK</sequence>
<dbReference type="PROSITE" id="PS51257">
    <property type="entry name" value="PROKAR_LIPOPROTEIN"/>
    <property type="match status" value="1"/>
</dbReference>